<evidence type="ECO:0008006" key="3">
    <source>
        <dbReference type="Google" id="ProtNLM"/>
    </source>
</evidence>
<sequence length="631" mass="68249">MPKSPESFDAFYASTRARLLHESFALTGDIAASRAAVRDAFTIAWHHWRKVGVLEDRESWVREFAHTRAKRRHSAKPWHQDKSLDPEIKATLDALSRLTGPQRHLLVLSALSPLSMSEIARVVGMPRPDAERELRTATAQFFRYREAMPAPDVAPRLEELNAPLVDVRWPRATIIRRAGTTRRRTHTLAGAALAAVALVASGSVVATGSADPSGLSADRATGTVRTESTDPAAAALDESVLLADHEVTRFGRKLDWTQTKTSDNLAGDGLVMPCQRERFADAEGLGALVRSWKGTEEVPRRKRVGRGDKARVEKTSSTVLRTDVTQLLEVSASPVAAEGSFEAARMWFADCLAPRVQLVSTREVRGVGDAAAQFRLRSWGKRPSVIDAAIAHSGQFLVTTVVRTSAKPLDTRTATAGLAAAVDNVCDAAGAGACSTTPRSRVTDPLAIGEPSGLLSAVDLPPVTAAVGPWVGTDPDKAHNNFAATRCDRTSFRQKGIKKALTRTFLFPESNRADQFGLTQTVGRMSPKAARKFLGQVRDRIRSCARANLGTTVTTLASRSGKHQELTVWALSIEVSDAVAVPFFMSVARDGNSVSQVGFTPDGKMTMTRPDFVAVSERALQRLSNLPGAKR</sequence>
<dbReference type="OrthoDB" id="3765654at2"/>
<dbReference type="AlphaFoldDB" id="A0A4V1BMF7"/>
<dbReference type="SUPFAM" id="SSF88659">
    <property type="entry name" value="Sigma3 and sigma4 domains of RNA polymerase sigma factors"/>
    <property type="match status" value="1"/>
</dbReference>
<dbReference type="Proteomes" id="UP000294853">
    <property type="component" value="Chromosome"/>
</dbReference>
<gene>
    <name evidence="1" type="ORF">EXE58_12520</name>
</gene>
<name>A0A4V1BMF7_9ACTN</name>
<dbReference type="RefSeq" id="WP_135268203.1">
    <property type="nucleotide sequence ID" value="NZ_CP038436.1"/>
</dbReference>
<evidence type="ECO:0000313" key="2">
    <source>
        <dbReference type="Proteomes" id="UP000294853"/>
    </source>
</evidence>
<reference evidence="1 2" key="1">
    <citation type="submission" date="2019-03" db="EMBL/GenBank/DDBJ databases">
        <title>Three New Species of Nocardioides, Nocardioides euryhalodurans sp. nov., Nocardioides seonyuensis sp. nov. and Nocardioides eburneoflavus sp. nov. Iolated from Soil.</title>
        <authorList>
            <person name="Roh S.G."/>
            <person name="Lee C."/>
            <person name="Kim M.-K."/>
            <person name="Kim S.B."/>
        </authorList>
    </citation>
    <scope>NUCLEOTIDE SEQUENCE [LARGE SCALE GENOMIC DNA]</scope>
    <source>
        <strain evidence="1 2">MMS17-SY207-3</strain>
    </source>
</reference>
<accession>A0A4V1BMF7</accession>
<organism evidence="1 2">
    <name type="scientific">Nocardioides seonyuensis</name>
    <dbReference type="NCBI Taxonomy" id="2518371"/>
    <lineage>
        <taxon>Bacteria</taxon>
        <taxon>Bacillati</taxon>
        <taxon>Actinomycetota</taxon>
        <taxon>Actinomycetes</taxon>
        <taxon>Propionibacteriales</taxon>
        <taxon>Nocardioidaceae</taxon>
        <taxon>Nocardioides</taxon>
    </lineage>
</organism>
<dbReference type="Gene3D" id="1.20.140.160">
    <property type="match status" value="1"/>
</dbReference>
<dbReference type="EMBL" id="CP038436">
    <property type="protein sequence ID" value="QBX56212.1"/>
    <property type="molecule type" value="Genomic_DNA"/>
</dbReference>
<dbReference type="InterPro" id="IPR013324">
    <property type="entry name" value="RNA_pol_sigma_r3/r4-like"/>
</dbReference>
<keyword evidence="2" id="KW-1185">Reference proteome</keyword>
<proteinExistence type="predicted"/>
<dbReference type="KEGG" id="nsn:EXE58_12520"/>
<protein>
    <recommendedName>
        <fullName evidence="3">RNA polymerase sigma factor 70 region 4 type 2 domain-containing protein</fullName>
    </recommendedName>
</protein>
<evidence type="ECO:0000313" key="1">
    <source>
        <dbReference type="EMBL" id="QBX56212.1"/>
    </source>
</evidence>